<dbReference type="Proteomes" id="UP001597282">
    <property type="component" value="Unassembled WGS sequence"/>
</dbReference>
<evidence type="ECO:0000256" key="2">
    <source>
        <dbReference type="ARBA" id="ARBA00023125"/>
    </source>
</evidence>
<dbReference type="Pfam" id="PF00392">
    <property type="entry name" value="GntR"/>
    <property type="match status" value="1"/>
</dbReference>
<accession>A0ABW4C771</accession>
<dbReference type="InterPro" id="IPR036390">
    <property type="entry name" value="WH_DNA-bd_sf"/>
</dbReference>
<keyword evidence="1" id="KW-0805">Transcription regulation</keyword>
<dbReference type="PANTHER" id="PTHR43537:SF5">
    <property type="entry name" value="UXU OPERON TRANSCRIPTIONAL REGULATOR"/>
    <property type="match status" value="1"/>
</dbReference>
<dbReference type="PROSITE" id="PS50949">
    <property type="entry name" value="HTH_GNTR"/>
    <property type="match status" value="1"/>
</dbReference>
<protein>
    <submittedName>
        <fullName evidence="5">FadR/GntR family transcriptional regulator</fullName>
    </submittedName>
</protein>
<evidence type="ECO:0000313" key="6">
    <source>
        <dbReference type="Proteomes" id="UP001597282"/>
    </source>
</evidence>
<dbReference type="Pfam" id="PF07729">
    <property type="entry name" value="FCD"/>
    <property type="match status" value="1"/>
</dbReference>
<feature type="domain" description="HTH gntR-type" evidence="4">
    <location>
        <begin position="7"/>
        <end position="75"/>
    </location>
</feature>
<dbReference type="CDD" id="cd07377">
    <property type="entry name" value="WHTH_GntR"/>
    <property type="match status" value="1"/>
</dbReference>
<evidence type="ECO:0000259" key="4">
    <source>
        <dbReference type="PROSITE" id="PS50949"/>
    </source>
</evidence>
<proteinExistence type="predicted"/>
<organism evidence="5 6">
    <name type="scientific">Kroppenstedtia sanguinis</name>
    <dbReference type="NCBI Taxonomy" id="1380684"/>
    <lineage>
        <taxon>Bacteria</taxon>
        <taxon>Bacillati</taxon>
        <taxon>Bacillota</taxon>
        <taxon>Bacilli</taxon>
        <taxon>Bacillales</taxon>
        <taxon>Thermoactinomycetaceae</taxon>
        <taxon>Kroppenstedtia</taxon>
    </lineage>
</organism>
<dbReference type="InterPro" id="IPR000524">
    <property type="entry name" value="Tscrpt_reg_HTH_GntR"/>
</dbReference>
<evidence type="ECO:0000313" key="5">
    <source>
        <dbReference type="EMBL" id="MFD1426006.1"/>
    </source>
</evidence>
<dbReference type="InterPro" id="IPR011711">
    <property type="entry name" value="GntR_C"/>
</dbReference>
<dbReference type="SMART" id="SM00895">
    <property type="entry name" value="FCD"/>
    <property type="match status" value="1"/>
</dbReference>
<keyword evidence="6" id="KW-1185">Reference proteome</keyword>
<dbReference type="Gene3D" id="1.20.120.530">
    <property type="entry name" value="GntR ligand-binding domain-like"/>
    <property type="match status" value="1"/>
</dbReference>
<reference evidence="6" key="1">
    <citation type="journal article" date="2019" name="Int. J. Syst. Evol. Microbiol.">
        <title>The Global Catalogue of Microorganisms (GCM) 10K type strain sequencing project: providing services to taxonomists for standard genome sequencing and annotation.</title>
        <authorList>
            <consortium name="The Broad Institute Genomics Platform"/>
            <consortium name="The Broad Institute Genome Sequencing Center for Infectious Disease"/>
            <person name="Wu L."/>
            <person name="Ma J."/>
        </authorList>
    </citation>
    <scope>NUCLEOTIDE SEQUENCE [LARGE SCALE GENOMIC DNA]</scope>
    <source>
        <strain evidence="6">S1</strain>
    </source>
</reference>
<sequence length="233" mass="26723">MVIEAGSSKFQSILLRIHEVIDESNLKPGDRIPSERELVSRLQVGRSTVREALRALEFLGIITTRRGLGTFLQPYRSHRLVDLLAYYILRDGTTQNNLLEMRILLETGAVRLAALRAREEDLSALEGIWSDMEKKVMAGEVPVEEDYEFHRLMMQSSCNHLLLRVWYPLIQYGQTVGENSLHHRGGLQQALQEHRDILDAIREGNPRKAERSLEMHLSVAGFFRVEGQSYQDL</sequence>
<dbReference type="InterPro" id="IPR008920">
    <property type="entry name" value="TF_FadR/GntR_C"/>
</dbReference>
<evidence type="ECO:0000256" key="1">
    <source>
        <dbReference type="ARBA" id="ARBA00023015"/>
    </source>
</evidence>
<keyword evidence="2" id="KW-0238">DNA-binding</keyword>
<comment type="caution">
    <text evidence="5">The sequence shown here is derived from an EMBL/GenBank/DDBJ whole genome shotgun (WGS) entry which is preliminary data.</text>
</comment>
<dbReference type="Gene3D" id="1.10.10.10">
    <property type="entry name" value="Winged helix-like DNA-binding domain superfamily/Winged helix DNA-binding domain"/>
    <property type="match status" value="1"/>
</dbReference>
<evidence type="ECO:0000256" key="3">
    <source>
        <dbReference type="ARBA" id="ARBA00023163"/>
    </source>
</evidence>
<dbReference type="SMART" id="SM00345">
    <property type="entry name" value="HTH_GNTR"/>
    <property type="match status" value="1"/>
</dbReference>
<keyword evidence="3" id="KW-0804">Transcription</keyword>
<dbReference type="InterPro" id="IPR036388">
    <property type="entry name" value="WH-like_DNA-bd_sf"/>
</dbReference>
<dbReference type="SUPFAM" id="SSF46785">
    <property type="entry name" value="Winged helix' DNA-binding domain"/>
    <property type="match status" value="1"/>
</dbReference>
<dbReference type="RefSeq" id="WP_380163005.1">
    <property type="nucleotide sequence ID" value="NZ_JBHTNU010000002.1"/>
</dbReference>
<dbReference type="SUPFAM" id="SSF48008">
    <property type="entry name" value="GntR ligand-binding domain-like"/>
    <property type="match status" value="1"/>
</dbReference>
<dbReference type="PRINTS" id="PR00035">
    <property type="entry name" value="HTHGNTR"/>
</dbReference>
<dbReference type="PANTHER" id="PTHR43537">
    <property type="entry name" value="TRANSCRIPTIONAL REGULATOR, GNTR FAMILY"/>
    <property type="match status" value="1"/>
</dbReference>
<name>A0ABW4C771_9BACL</name>
<gene>
    <name evidence="5" type="ORF">ACFQ4Y_03530</name>
</gene>
<dbReference type="EMBL" id="JBHTNU010000002">
    <property type="protein sequence ID" value="MFD1426006.1"/>
    <property type="molecule type" value="Genomic_DNA"/>
</dbReference>